<name>A0AAE1Q996_9EUCA</name>
<evidence type="ECO:0000313" key="1">
    <source>
        <dbReference type="EMBL" id="KAK4322091.1"/>
    </source>
</evidence>
<dbReference type="EMBL" id="JAWZYT010000537">
    <property type="protein sequence ID" value="KAK4322091.1"/>
    <property type="molecule type" value="Genomic_DNA"/>
</dbReference>
<protein>
    <submittedName>
        <fullName evidence="1">Uncharacterized protein</fullName>
    </submittedName>
</protein>
<dbReference type="EMBL" id="JAWZYT010000537">
    <property type="protein sequence ID" value="KAK4322093.1"/>
    <property type="molecule type" value="Genomic_DNA"/>
</dbReference>
<dbReference type="AlphaFoldDB" id="A0AAE1Q996"/>
<proteinExistence type="predicted"/>
<evidence type="ECO:0000313" key="2">
    <source>
        <dbReference type="EMBL" id="KAK4322093.1"/>
    </source>
</evidence>
<keyword evidence="3" id="KW-1185">Reference proteome</keyword>
<sequence>MNQSHGGEALYLREDLAVNAETLVTFSNGTTELLAVDLNFFSNKIDWEKVRSGIGRSDWAELMQGRHIDEALNILQHKCFEICKDFIPLKPSNAKKTRKHILMKKRVNLKSKLKKTNYAPRITKLEDELVGIENKLLQSHQEERTQNELQAVSNIQVNSKFFFTYAKKRLKTPSSIGPLEDANGEFESDPLNMARILKLQYETVFSPPKQESIINYPRPFFNEHQTLQQGQMAFMHNCLKIASTN</sequence>
<reference evidence="1" key="1">
    <citation type="submission" date="2023-11" db="EMBL/GenBank/DDBJ databases">
        <title>Genome assemblies of two species of porcelain crab, Petrolisthes cinctipes and Petrolisthes manimaculis (Anomura: Porcellanidae).</title>
        <authorList>
            <person name="Angst P."/>
        </authorList>
    </citation>
    <scope>NUCLEOTIDE SEQUENCE</scope>
    <source>
        <strain evidence="1">PB745_02</strain>
        <tissue evidence="1">Gill</tissue>
    </source>
</reference>
<dbReference type="Proteomes" id="UP001292094">
    <property type="component" value="Unassembled WGS sequence"/>
</dbReference>
<evidence type="ECO:0000313" key="3">
    <source>
        <dbReference type="Proteomes" id="UP001292094"/>
    </source>
</evidence>
<gene>
    <name evidence="1" type="ORF">Pmani_007144</name>
    <name evidence="2" type="ORF">Pmani_007146</name>
</gene>
<organism evidence="1 3">
    <name type="scientific">Petrolisthes manimaculis</name>
    <dbReference type="NCBI Taxonomy" id="1843537"/>
    <lineage>
        <taxon>Eukaryota</taxon>
        <taxon>Metazoa</taxon>
        <taxon>Ecdysozoa</taxon>
        <taxon>Arthropoda</taxon>
        <taxon>Crustacea</taxon>
        <taxon>Multicrustacea</taxon>
        <taxon>Malacostraca</taxon>
        <taxon>Eumalacostraca</taxon>
        <taxon>Eucarida</taxon>
        <taxon>Decapoda</taxon>
        <taxon>Pleocyemata</taxon>
        <taxon>Anomura</taxon>
        <taxon>Galatheoidea</taxon>
        <taxon>Porcellanidae</taxon>
        <taxon>Petrolisthes</taxon>
    </lineage>
</organism>
<comment type="caution">
    <text evidence="1">The sequence shown here is derived from an EMBL/GenBank/DDBJ whole genome shotgun (WGS) entry which is preliminary data.</text>
</comment>
<accession>A0AAE1Q996</accession>